<dbReference type="SUPFAM" id="SSF46689">
    <property type="entry name" value="Homeodomain-like"/>
    <property type="match status" value="1"/>
</dbReference>
<dbReference type="Pfam" id="PF12833">
    <property type="entry name" value="HTH_18"/>
    <property type="match status" value="1"/>
</dbReference>
<dbReference type="PROSITE" id="PS01124">
    <property type="entry name" value="HTH_ARAC_FAMILY_2"/>
    <property type="match status" value="1"/>
</dbReference>
<dbReference type="InterPro" id="IPR050204">
    <property type="entry name" value="AraC_XylS_family_regulators"/>
</dbReference>
<sequence>MGLTPAGPGRTATSPELVESIRDWSRLTSRSFVPLSCTTTAARTFRAGIVGREAGNLHVSHLRFSPHAVERVPTGPGDTGGGRFKVNLQLEGRCVVEQDGRRSVLNPGDLTLYDTSEPYRLEFPEESRLLVLMFDHRVLDLPPAAVAQLRACRLGPEGAVHDMVASFLASMAEHMDALTGMNGQRLGNSALDLLTTSFNLELDDQVAASAHEKDRLRARVHDWVEANLGRPDLDPTTIARAHYISVRRLHQVFQDEGTTVSTWVRTRRLERCRRALEDPMSAGVPVARIAARWGFPDAAHFSRVFKAAYGVSPSAARARALADPPA</sequence>
<dbReference type="SMART" id="SM00342">
    <property type="entry name" value="HTH_ARAC"/>
    <property type="match status" value="1"/>
</dbReference>
<dbReference type="PANTHER" id="PTHR46796:SF6">
    <property type="entry name" value="ARAC SUBFAMILY"/>
    <property type="match status" value="1"/>
</dbReference>
<evidence type="ECO:0000256" key="2">
    <source>
        <dbReference type="ARBA" id="ARBA00023125"/>
    </source>
</evidence>
<dbReference type="InterPro" id="IPR009057">
    <property type="entry name" value="Homeodomain-like_sf"/>
</dbReference>
<proteinExistence type="predicted"/>
<keyword evidence="1" id="KW-0805">Transcription regulation</keyword>
<dbReference type="AlphaFoldDB" id="A0A0W8I3N0"/>
<dbReference type="GO" id="GO:0003700">
    <property type="term" value="F:DNA-binding transcription factor activity"/>
    <property type="evidence" value="ECO:0007669"/>
    <property type="project" value="InterPro"/>
</dbReference>
<dbReference type="PANTHER" id="PTHR46796">
    <property type="entry name" value="HTH-TYPE TRANSCRIPTIONAL ACTIVATOR RHAS-RELATED"/>
    <property type="match status" value="1"/>
</dbReference>
<dbReference type="Proteomes" id="UP000053512">
    <property type="component" value="Unassembled WGS sequence"/>
</dbReference>
<protein>
    <recommendedName>
        <fullName evidence="4">HTH araC/xylS-type domain-containing protein</fullName>
    </recommendedName>
</protein>
<dbReference type="EMBL" id="LQBK01000039">
    <property type="protein sequence ID" value="KUG52523.1"/>
    <property type="molecule type" value="Genomic_DNA"/>
</dbReference>
<dbReference type="RefSeq" id="WP_058875067.1">
    <property type="nucleotide sequence ID" value="NZ_LQBK01000039.1"/>
</dbReference>
<dbReference type="GO" id="GO:0043565">
    <property type="term" value="F:sequence-specific DNA binding"/>
    <property type="evidence" value="ECO:0007669"/>
    <property type="project" value="InterPro"/>
</dbReference>
<dbReference type="InterPro" id="IPR035418">
    <property type="entry name" value="AraC-bd_2"/>
</dbReference>
<comment type="caution">
    <text evidence="5">The sequence shown here is derived from an EMBL/GenBank/DDBJ whole genome shotgun (WGS) entry which is preliminary data.</text>
</comment>
<keyword evidence="2" id="KW-0238">DNA-binding</keyword>
<organism evidence="5 6">
    <name type="scientific">Kocuria rosea subsp. polaris</name>
    <dbReference type="NCBI Taxonomy" id="136273"/>
    <lineage>
        <taxon>Bacteria</taxon>
        <taxon>Bacillati</taxon>
        <taxon>Actinomycetota</taxon>
        <taxon>Actinomycetes</taxon>
        <taxon>Micrococcales</taxon>
        <taxon>Micrococcaceae</taxon>
        <taxon>Kocuria</taxon>
    </lineage>
</organism>
<keyword evidence="3" id="KW-0804">Transcription</keyword>
<evidence type="ECO:0000313" key="6">
    <source>
        <dbReference type="Proteomes" id="UP000053512"/>
    </source>
</evidence>
<dbReference type="Pfam" id="PF14525">
    <property type="entry name" value="AraC_binding_2"/>
    <property type="match status" value="1"/>
</dbReference>
<reference evidence="6" key="1">
    <citation type="submission" date="2015-12" db="EMBL/GenBank/DDBJ databases">
        <authorList>
            <person name="Nair G.R."/>
            <person name="Kaur G."/>
            <person name="Mayilraj S."/>
        </authorList>
    </citation>
    <scope>NUCLEOTIDE SEQUENCE [LARGE SCALE GENOMIC DNA]</scope>
    <source>
        <strain evidence="6">CD08_4</strain>
    </source>
</reference>
<gene>
    <name evidence="5" type="ORF">AVL61_13190</name>
</gene>
<evidence type="ECO:0000259" key="4">
    <source>
        <dbReference type="PROSITE" id="PS01124"/>
    </source>
</evidence>
<dbReference type="OrthoDB" id="9799345at2"/>
<evidence type="ECO:0000313" key="5">
    <source>
        <dbReference type="EMBL" id="KUG52523.1"/>
    </source>
</evidence>
<dbReference type="Gene3D" id="1.10.10.60">
    <property type="entry name" value="Homeodomain-like"/>
    <property type="match status" value="1"/>
</dbReference>
<accession>A0A0W8I3N0</accession>
<name>A0A0W8I3N0_KOCRO</name>
<dbReference type="InterPro" id="IPR020449">
    <property type="entry name" value="Tscrpt_reg_AraC-type_HTH"/>
</dbReference>
<evidence type="ECO:0000256" key="3">
    <source>
        <dbReference type="ARBA" id="ARBA00023163"/>
    </source>
</evidence>
<dbReference type="InterPro" id="IPR018060">
    <property type="entry name" value="HTH_AraC"/>
</dbReference>
<feature type="domain" description="HTH araC/xylS-type" evidence="4">
    <location>
        <begin position="218"/>
        <end position="319"/>
    </location>
</feature>
<evidence type="ECO:0000256" key="1">
    <source>
        <dbReference type="ARBA" id="ARBA00023015"/>
    </source>
</evidence>
<dbReference type="PRINTS" id="PR00032">
    <property type="entry name" value="HTHARAC"/>
</dbReference>